<comment type="subcellular location">
    <subcellularLocation>
        <location evidence="1 9">Cell membrane</location>
        <topology evidence="1 9">Multi-pass membrane protein</topology>
    </subcellularLocation>
</comment>
<dbReference type="PANTHER" id="PTHR34308">
    <property type="entry name" value="COBALAMIN BIOSYNTHESIS PROTEIN CBIB"/>
    <property type="match status" value="1"/>
</dbReference>
<comment type="pathway">
    <text evidence="2 9">Cofactor biosynthesis; adenosylcobalamin biosynthesis.</text>
</comment>
<dbReference type="HAMAP" id="MF_00024">
    <property type="entry name" value="CobD_CbiB"/>
    <property type="match status" value="1"/>
</dbReference>
<reference evidence="10 11" key="1">
    <citation type="submission" date="2019-08" db="EMBL/GenBank/DDBJ databases">
        <title>In-depth cultivation of the pig gut microbiome towards novel bacterial diversity and tailored functional studies.</title>
        <authorList>
            <person name="Wylensek D."/>
            <person name="Hitch T.C.A."/>
            <person name="Clavel T."/>
        </authorList>
    </citation>
    <scope>NUCLEOTIDE SEQUENCE [LARGE SCALE GENOMIC DNA]</scope>
    <source>
        <strain evidence="10 11">Oil+RF-744-WCA-WT-11</strain>
    </source>
</reference>
<comment type="similarity">
    <text evidence="3 9">Belongs to the CobD/CbiB family.</text>
</comment>
<comment type="caution">
    <text evidence="10">The sequence shown here is derived from an EMBL/GenBank/DDBJ whole genome shotgun (WGS) entry which is preliminary data.</text>
</comment>
<name>A0A6L5X5W3_9FIRM</name>
<accession>A0A6L5X5W3</accession>
<keyword evidence="7 9" id="KW-1133">Transmembrane helix</keyword>
<keyword evidence="4 9" id="KW-1003">Cell membrane</keyword>
<comment type="caution">
    <text evidence="9">Lacks conserved residue(s) required for the propagation of feature annotation.</text>
</comment>
<feature type="transmembrane region" description="Helical" evidence="9">
    <location>
        <begin position="304"/>
        <end position="323"/>
    </location>
</feature>
<dbReference type="GO" id="GO:0048472">
    <property type="term" value="F:threonine-phosphate decarboxylase activity"/>
    <property type="evidence" value="ECO:0007669"/>
    <property type="project" value="InterPro"/>
</dbReference>
<comment type="function">
    <text evidence="9">Converts cobyric acid to cobinamide by the addition of aminopropanol on the F carboxylic group.</text>
</comment>
<feature type="transmembrane region" description="Helical" evidence="9">
    <location>
        <begin position="64"/>
        <end position="84"/>
    </location>
</feature>
<dbReference type="GO" id="GO:0005886">
    <property type="term" value="C:plasma membrane"/>
    <property type="evidence" value="ECO:0007669"/>
    <property type="project" value="UniProtKB-SubCell"/>
</dbReference>
<dbReference type="AlphaFoldDB" id="A0A6L5X5W3"/>
<evidence type="ECO:0000256" key="1">
    <source>
        <dbReference type="ARBA" id="ARBA00004651"/>
    </source>
</evidence>
<keyword evidence="6 9" id="KW-0812">Transmembrane</keyword>
<evidence type="ECO:0000313" key="10">
    <source>
        <dbReference type="EMBL" id="MSS13732.1"/>
    </source>
</evidence>
<dbReference type="Proteomes" id="UP000481852">
    <property type="component" value="Unassembled WGS sequence"/>
</dbReference>
<dbReference type="UniPathway" id="UPA00148"/>
<evidence type="ECO:0000313" key="11">
    <source>
        <dbReference type="Proteomes" id="UP000481852"/>
    </source>
</evidence>
<evidence type="ECO:0000256" key="4">
    <source>
        <dbReference type="ARBA" id="ARBA00022475"/>
    </source>
</evidence>
<evidence type="ECO:0000256" key="7">
    <source>
        <dbReference type="ARBA" id="ARBA00022989"/>
    </source>
</evidence>
<organism evidence="10 11">
    <name type="scientific">Porcincola intestinalis</name>
    <dbReference type="NCBI Taxonomy" id="2606632"/>
    <lineage>
        <taxon>Bacteria</taxon>
        <taxon>Bacillati</taxon>
        <taxon>Bacillota</taxon>
        <taxon>Clostridia</taxon>
        <taxon>Lachnospirales</taxon>
        <taxon>Lachnospiraceae</taxon>
        <taxon>Porcincola</taxon>
    </lineage>
</organism>
<feature type="transmembrane region" description="Helical" evidence="9">
    <location>
        <begin position="90"/>
        <end position="109"/>
    </location>
</feature>
<dbReference type="Pfam" id="PF03186">
    <property type="entry name" value="CobD_Cbib"/>
    <property type="match status" value="1"/>
</dbReference>
<evidence type="ECO:0000256" key="9">
    <source>
        <dbReference type="HAMAP-Rule" id="MF_00024"/>
    </source>
</evidence>
<protein>
    <recommendedName>
        <fullName evidence="9">Cobalamin biosynthesis protein CobD</fullName>
    </recommendedName>
</protein>
<evidence type="ECO:0000256" key="5">
    <source>
        <dbReference type="ARBA" id="ARBA00022573"/>
    </source>
</evidence>
<dbReference type="GO" id="GO:0009236">
    <property type="term" value="P:cobalamin biosynthetic process"/>
    <property type="evidence" value="ECO:0007669"/>
    <property type="project" value="UniProtKB-UniRule"/>
</dbReference>
<evidence type="ECO:0000256" key="3">
    <source>
        <dbReference type="ARBA" id="ARBA00006263"/>
    </source>
</evidence>
<keyword evidence="5 9" id="KW-0169">Cobalamin biosynthesis</keyword>
<dbReference type="RefSeq" id="WP_154522110.1">
    <property type="nucleotide sequence ID" value="NZ_VULZ01000001.1"/>
</dbReference>
<dbReference type="InterPro" id="IPR004485">
    <property type="entry name" value="Cobalamin_biosynth_CobD/CbiB"/>
</dbReference>
<dbReference type="NCBIfam" id="TIGR00380">
    <property type="entry name" value="cobal_cbiB"/>
    <property type="match status" value="1"/>
</dbReference>
<evidence type="ECO:0000256" key="6">
    <source>
        <dbReference type="ARBA" id="ARBA00022692"/>
    </source>
</evidence>
<sequence length="327" mass="35443">MVLDGATQTTLAILAGCGLDLLLGDPHRVYHPVRLIGLLIRGLEGELRAVFPHNKQGERIAGSFLAVLVPSVTGAVCWLLLSLAARAGTAVHFLVMTLMCYSLLAGRALSDESMKVYRKLKEGDLEGAREAASMIVGRDTRELTEEGVTKAAVETVAENTSDGVVAPLMFLAIGGPAAGWMYKAVNTMDSMVGYRNDRYRYFGTAAARLDDVLNFLPARLSGILMVLCANAAGLDSRNAWRIFRRDRYRHASPNSAQTEAAMAGALRIQLAGDASYFGKVVKKPTLGDPIRKVEAEDIRRADRLMFLSVLPAVVVLLGIRTWILKAI</sequence>
<dbReference type="GO" id="GO:0015420">
    <property type="term" value="F:ABC-type vitamin B12 transporter activity"/>
    <property type="evidence" value="ECO:0007669"/>
    <property type="project" value="UniProtKB-UniRule"/>
</dbReference>
<dbReference type="PANTHER" id="PTHR34308:SF1">
    <property type="entry name" value="COBALAMIN BIOSYNTHESIS PROTEIN CBIB"/>
    <property type="match status" value="1"/>
</dbReference>
<gene>
    <name evidence="9 10" type="primary">cobD</name>
    <name evidence="10" type="ORF">FYJ35_01500</name>
</gene>
<keyword evidence="8 9" id="KW-0472">Membrane</keyword>
<proteinExistence type="inferred from homology"/>
<dbReference type="EMBL" id="VULZ01000001">
    <property type="protein sequence ID" value="MSS13732.1"/>
    <property type="molecule type" value="Genomic_DNA"/>
</dbReference>
<keyword evidence="11" id="KW-1185">Reference proteome</keyword>
<evidence type="ECO:0000256" key="2">
    <source>
        <dbReference type="ARBA" id="ARBA00004953"/>
    </source>
</evidence>
<evidence type="ECO:0000256" key="8">
    <source>
        <dbReference type="ARBA" id="ARBA00023136"/>
    </source>
</evidence>